<feature type="compositionally biased region" description="Low complexity" evidence="1">
    <location>
        <begin position="206"/>
        <end position="238"/>
    </location>
</feature>
<dbReference type="CDD" id="cd01786">
    <property type="entry name" value="RA_STE50"/>
    <property type="match status" value="1"/>
</dbReference>
<feature type="region of interest" description="Disordered" evidence="1">
    <location>
        <begin position="202"/>
        <end position="242"/>
    </location>
</feature>
<feature type="region of interest" description="Disordered" evidence="1">
    <location>
        <begin position="1"/>
        <end position="56"/>
    </location>
</feature>
<dbReference type="Pfam" id="PF00788">
    <property type="entry name" value="RA"/>
    <property type="match status" value="1"/>
</dbReference>
<feature type="region of interest" description="Disordered" evidence="1">
    <location>
        <begin position="296"/>
        <end position="378"/>
    </location>
</feature>
<dbReference type="Pfam" id="PF07647">
    <property type="entry name" value="SAM_2"/>
    <property type="match status" value="1"/>
</dbReference>
<organism evidence="4 5">
    <name type="scientific">Pseudallescheria apiosperma</name>
    <name type="common">Scedosporium apiospermum</name>
    <dbReference type="NCBI Taxonomy" id="563466"/>
    <lineage>
        <taxon>Eukaryota</taxon>
        <taxon>Fungi</taxon>
        <taxon>Dikarya</taxon>
        <taxon>Ascomycota</taxon>
        <taxon>Pezizomycotina</taxon>
        <taxon>Sordariomycetes</taxon>
        <taxon>Hypocreomycetidae</taxon>
        <taxon>Microascales</taxon>
        <taxon>Microascaceae</taxon>
        <taxon>Scedosporium</taxon>
    </lineage>
</organism>
<feature type="domain" description="SAM" evidence="2">
    <location>
        <begin position="68"/>
        <end position="131"/>
    </location>
</feature>
<evidence type="ECO:0000256" key="1">
    <source>
        <dbReference type="SAM" id="MobiDB-lite"/>
    </source>
</evidence>
<keyword evidence="5" id="KW-1185">Reference proteome</keyword>
<keyword evidence="4" id="KW-0808">Transferase</keyword>
<dbReference type="InterPro" id="IPR029071">
    <property type="entry name" value="Ubiquitin-like_domsf"/>
</dbReference>
<feature type="compositionally biased region" description="Polar residues" evidence="1">
    <location>
        <begin position="340"/>
        <end position="349"/>
    </location>
</feature>
<dbReference type="InterPro" id="IPR000159">
    <property type="entry name" value="RA_dom"/>
</dbReference>
<feature type="compositionally biased region" description="Polar residues" evidence="1">
    <location>
        <begin position="256"/>
        <end position="266"/>
    </location>
</feature>
<name>A0A084GD90_PSEDA</name>
<feature type="compositionally biased region" description="Basic and acidic residues" evidence="1">
    <location>
        <begin position="350"/>
        <end position="368"/>
    </location>
</feature>
<feature type="compositionally biased region" description="Polar residues" evidence="1">
    <location>
        <begin position="1"/>
        <end position="10"/>
    </location>
</feature>
<evidence type="ECO:0000259" key="2">
    <source>
        <dbReference type="PROSITE" id="PS50105"/>
    </source>
</evidence>
<feature type="compositionally biased region" description="Polar residues" evidence="1">
    <location>
        <begin position="26"/>
        <end position="50"/>
    </location>
</feature>
<dbReference type="HOGENOM" id="CLU_021546_0_0_1"/>
<dbReference type="EMBL" id="JOWA01000085">
    <property type="protein sequence ID" value="KEZ45302.1"/>
    <property type="molecule type" value="Genomic_DNA"/>
</dbReference>
<dbReference type="InterPro" id="IPR051569">
    <property type="entry name" value="SHANK"/>
</dbReference>
<dbReference type="OrthoDB" id="445896at2759"/>
<dbReference type="GO" id="GO:0016301">
    <property type="term" value="F:kinase activity"/>
    <property type="evidence" value="ECO:0007669"/>
    <property type="project" value="UniProtKB-KW"/>
</dbReference>
<dbReference type="InterPro" id="IPR001660">
    <property type="entry name" value="SAM"/>
</dbReference>
<dbReference type="GeneID" id="27721174"/>
<dbReference type="PANTHER" id="PTHR24135:SF28">
    <property type="entry name" value="LD13733P"/>
    <property type="match status" value="1"/>
</dbReference>
<feature type="region of interest" description="Disordered" evidence="1">
    <location>
        <begin position="470"/>
        <end position="489"/>
    </location>
</feature>
<feature type="compositionally biased region" description="Pro residues" evidence="1">
    <location>
        <begin position="307"/>
        <end position="319"/>
    </location>
</feature>
<dbReference type="PROSITE" id="PS50200">
    <property type="entry name" value="RA"/>
    <property type="match status" value="1"/>
</dbReference>
<sequence>MNFDSGTAYSESDADDEYEGAIADSSPVTASEVSQFDSELPSSNEHTPTTFHHRRSADRLPETIISEWTSDETADFISTIGLPQYSDVFIENDIVGEALIALMHDDLKSMGINSVGHRLTILKSVYDVKKAQDVPIESDHYVPLSADAEAQYATATLKDIKQLVEQLRLRDERMNLFENDLRRLTEDFRRLREDMLPALRLAKDAQQPLPNNPNNQVYTYETSTMSPPAPTPSSSQSTGGLRRQFSTKKLALGSIPKSSNSPTHLQTTHERSIVEQTLDPSNAAERAVLSSSHLAAMNGSGQTTSPIFPPPNIPSPTSPPTTGMGGSTMLASRSYRADGPTSSSRSTFADNDHSRDKPIQAPRRKETPAPDTPSSSNASVEIFKSFRVSMDDPCYKVLPAALKKYQINAPWDQYALYIVYGDQERCLGLDEKPLILFKQLDREGKKPMFMLRKTNNAQVDLTSDMPGSAGLGGSARGAATPYDPPGGII</sequence>
<evidence type="ECO:0000313" key="5">
    <source>
        <dbReference type="Proteomes" id="UP000028545"/>
    </source>
</evidence>
<dbReference type="OMA" id="DWTAEEC"/>
<dbReference type="CDD" id="cd09533">
    <property type="entry name" value="SAM_Ste50-like_fungal"/>
    <property type="match status" value="1"/>
</dbReference>
<dbReference type="SMART" id="SM00454">
    <property type="entry name" value="SAM"/>
    <property type="match status" value="1"/>
</dbReference>
<keyword evidence="4" id="KW-0418">Kinase</keyword>
<feature type="domain" description="Ras-associating" evidence="3">
    <location>
        <begin position="383"/>
        <end position="456"/>
    </location>
</feature>
<dbReference type="GO" id="GO:0007165">
    <property type="term" value="P:signal transduction"/>
    <property type="evidence" value="ECO:0007669"/>
    <property type="project" value="InterPro"/>
</dbReference>
<dbReference type="InterPro" id="IPR013761">
    <property type="entry name" value="SAM/pointed_sf"/>
</dbReference>
<reference evidence="4 5" key="1">
    <citation type="journal article" date="2014" name="Genome Announc.">
        <title>Draft genome sequence of the pathogenic fungus Scedosporium apiospermum.</title>
        <authorList>
            <person name="Vandeputte P."/>
            <person name="Ghamrawi S."/>
            <person name="Rechenmann M."/>
            <person name="Iltis A."/>
            <person name="Giraud S."/>
            <person name="Fleury M."/>
            <person name="Thornton C."/>
            <person name="Delhaes L."/>
            <person name="Meyer W."/>
            <person name="Papon N."/>
            <person name="Bouchara J.P."/>
        </authorList>
    </citation>
    <scope>NUCLEOTIDE SEQUENCE [LARGE SCALE GENOMIC DNA]</scope>
    <source>
        <strain evidence="4 5">IHEM 14462</strain>
    </source>
</reference>
<comment type="caution">
    <text evidence="4">The sequence shown here is derived from an EMBL/GenBank/DDBJ whole genome shotgun (WGS) entry which is preliminary data.</text>
</comment>
<evidence type="ECO:0000313" key="4">
    <source>
        <dbReference type="EMBL" id="KEZ45302.1"/>
    </source>
</evidence>
<dbReference type="KEGG" id="sapo:SAPIO_CDS2102"/>
<accession>A0A084GD90</accession>
<dbReference type="VEuPathDB" id="FungiDB:SAPIO_CDS2102"/>
<gene>
    <name evidence="4" type="ORF">SAPIO_CDS2102</name>
</gene>
<dbReference type="Gene3D" id="1.10.150.50">
    <property type="entry name" value="Transcription Factor, Ets-1"/>
    <property type="match status" value="1"/>
</dbReference>
<dbReference type="RefSeq" id="XP_016645101.1">
    <property type="nucleotide sequence ID" value="XM_016785223.1"/>
</dbReference>
<feature type="region of interest" description="Disordered" evidence="1">
    <location>
        <begin position="253"/>
        <end position="272"/>
    </location>
</feature>
<dbReference type="PROSITE" id="PS50105">
    <property type="entry name" value="SAM_DOMAIN"/>
    <property type="match status" value="1"/>
</dbReference>
<dbReference type="SUPFAM" id="SSF47769">
    <property type="entry name" value="SAM/Pointed domain"/>
    <property type="match status" value="1"/>
</dbReference>
<dbReference type="Proteomes" id="UP000028545">
    <property type="component" value="Unassembled WGS sequence"/>
</dbReference>
<dbReference type="SMART" id="SM00314">
    <property type="entry name" value="RA"/>
    <property type="match status" value="1"/>
</dbReference>
<dbReference type="SUPFAM" id="SSF54236">
    <property type="entry name" value="Ubiquitin-like"/>
    <property type="match status" value="1"/>
</dbReference>
<evidence type="ECO:0000259" key="3">
    <source>
        <dbReference type="PROSITE" id="PS50200"/>
    </source>
</evidence>
<dbReference type="AlphaFoldDB" id="A0A084GD90"/>
<proteinExistence type="predicted"/>
<protein>
    <submittedName>
        <fullName evidence="4">Protein kinase regulator ste50</fullName>
    </submittedName>
</protein>
<dbReference type="Gene3D" id="3.10.20.90">
    <property type="entry name" value="Phosphatidylinositol 3-kinase Catalytic Subunit, Chain A, domain 1"/>
    <property type="match status" value="1"/>
</dbReference>
<dbReference type="PANTHER" id="PTHR24135">
    <property type="entry name" value="SH3 AND MULTIPLE ANKYRIN REPEAT DOMAINS PROTEIN"/>
    <property type="match status" value="1"/>
</dbReference>